<dbReference type="PANTHER" id="PTHR13812">
    <property type="entry name" value="KETIMINE REDUCTASE MU-CRYSTALLIN"/>
    <property type="match status" value="1"/>
</dbReference>
<protein>
    <submittedName>
        <fullName evidence="2">2,3-diaminopropionate biosynthesis protein SbnB</fullName>
    </submittedName>
</protein>
<dbReference type="Proteomes" id="UP001596378">
    <property type="component" value="Unassembled WGS sequence"/>
</dbReference>
<comment type="caution">
    <text evidence="2">The sequence shown here is derived from an EMBL/GenBank/DDBJ whole genome shotgun (WGS) entry which is preliminary data.</text>
</comment>
<gene>
    <name evidence="2" type="ORF">ACFQMJ_19660</name>
</gene>
<dbReference type="PIRSF" id="PIRSF001439">
    <property type="entry name" value="CryM"/>
    <property type="match status" value="1"/>
</dbReference>
<feature type="region of interest" description="Disordered" evidence="1">
    <location>
        <begin position="175"/>
        <end position="198"/>
    </location>
</feature>
<organism evidence="2 3">
    <name type="scientific">Cohnella cellulosilytica</name>
    <dbReference type="NCBI Taxonomy" id="986710"/>
    <lineage>
        <taxon>Bacteria</taxon>
        <taxon>Bacillati</taxon>
        <taxon>Bacillota</taxon>
        <taxon>Bacilli</taxon>
        <taxon>Bacillales</taxon>
        <taxon>Paenibacillaceae</taxon>
        <taxon>Cohnella</taxon>
    </lineage>
</organism>
<evidence type="ECO:0000313" key="2">
    <source>
        <dbReference type="EMBL" id="MFC7150755.1"/>
    </source>
</evidence>
<dbReference type="InterPro" id="IPR003462">
    <property type="entry name" value="ODC_Mu_crystall"/>
</dbReference>
<dbReference type="SUPFAM" id="SSF51735">
    <property type="entry name" value="NAD(P)-binding Rossmann-fold domains"/>
    <property type="match status" value="1"/>
</dbReference>
<dbReference type="InterPro" id="IPR036291">
    <property type="entry name" value="NAD(P)-bd_dom_sf"/>
</dbReference>
<evidence type="ECO:0000313" key="3">
    <source>
        <dbReference type="Proteomes" id="UP001596378"/>
    </source>
</evidence>
<dbReference type="Gene3D" id="3.40.50.720">
    <property type="entry name" value="NAD(P)-binding Rossmann-like Domain"/>
    <property type="match status" value="1"/>
</dbReference>
<name>A0ABW2FBW5_9BACL</name>
<sequence>MLYLNDEHIRAIGADWPSLATLVERTAALLGTSEAVQPLKPYLRFREPGNRIIAMPAFVGGETEMSGIKWIASFPGNVERGLPRAHGSIVLNDPATGAPEAFLCGSRLNELRTAAVSAAMLRSYLQLGRRERCRVGIIGWGPIGKAHYDMIAAMFGDQVECFRLFDVRGIDPATFGGDPRRPETMASESRQGEASAGGLSRRETVVCGSWQEVYRESDIVATCTVSPSRYIDERPAPGSLLLNVSLRDYEPSSATGTRVVVDDWREVCRENTDVERMHLEEGLKERDALTLREAIAGDGLRSLEPEVPIFFNPMGMAAFDIAVAARYWREAVRRDIGIRLEA</sequence>
<dbReference type="EMBL" id="JBHTAI010000012">
    <property type="protein sequence ID" value="MFC7150755.1"/>
    <property type="molecule type" value="Genomic_DNA"/>
</dbReference>
<dbReference type="InterPro" id="IPR023401">
    <property type="entry name" value="ODC_N"/>
</dbReference>
<dbReference type="Gene3D" id="3.30.1780.10">
    <property type="entry name" value="ornithine cyclodeaminase, domain 1"/>
    <property type="match status" value="1"/>
</dbReference>
<accession>A0ABW2FBW5</accession>
<evidence type="ECO:0000256" key="1">
    <source>
        <dbReference type="SAM" id="MobiDB-lite"/>
    </source>
</evidence>
<dbReference type="RefSeq" id="WP_378053313.1">
    <property type="nucleotide sequence ID" value="NZ_JBHMDN010000073.1"/>
</dbReference>
<proteinExistence type="predicted"/>
<dbReference type="PANTHER" id="PTHR13812:SF19">
    <property type="entry name" value="KETIMINE REDUCTASE MU-CRYSTALLIN"/>
    <property type="match status" value="1"/>
</dbReference>
<reference evidence="3" key="1">
    <citation type="journal article" date="2019" name="Int. J. Syst. Evol. Microbiol.">
        <title>The Global Catalogue of Microorganisms (GCM) 10K type strain sequencing project: providing services to taxonomists for standard genome sequencing and annotation.</title>
        <authorList>
            <consortium name="The Broad Institute Genomics Platform"/>
            <consortium name="The Broad Institute Genome Sequencing Center for Infectious Disease"/>
            <person name="Wu L."/>
            <person name="Ma J."/>
        </authorList>
    </citation>
    <scope>NUCLEOTIDE SEQUENCE [LARGE SCALE GENOMIC DNA]</scope>
    <source>
        <strain evidence="3">KCTC 12907</strain>
    </source>
</reference>
<dbReference type="Pfam" id="PF02423">
    <property type="entry name" value="OCD_Mu_crystall"/>
    <property type="match status" value="1"/>
</dbReference>
<keyword evidence="3" id="KW-1185">Reference proteome</keyword>